<evidence type="ECO:0000313" key="14">
    <source>
        <dbReference type="EMBL" id="QEI03535.1"/>
    </source>
</evidence>
<dbReference type="SUPFAM" id="SSF57625">
    <property type="entry name" value="Invertebrate chitin-binding proteins"/>
    <property type="match status" value="1"/>
</dbReference>
<dbReference type="GO" id="GO:0044423">
    <property type="term" value="C:virion component"/>
    <property type="evidence" value="ECO:0007669"/>
    <property type="project" value="UniProtKB-KW"/>
</dbReference>
<evidence type="ECO:0000313" key="15">
    <source>
        <dbReference type="Proteomes" id="UP001223634"/>
    </source>
</evidence>
<evidence type="ECO:0000256" key="3">
    <source>
        <dbReference type="ARBA" id="ARBA00022723"/>
    </source>
</evidence>
<organism evidence="14 15">
    <name type="scientific">Spodoptera cosmioides nucleopolyhedrovirus</name>
    <dbReference type="NCBI Taxonomy" id="2605774"/>
    <lineage>
        <taxon>Viruses</taxon>
        <taxon>Viruses incertae sedis</taxon>
        <taxon>Naldaviricetes</taxon>
        <taxon>Lefavirales</taxon>
        <taxon>Baculoviridae</taxon>
        <taxon>Alphabaculovirus</taxon>
        <taxon>Alphabaculovirus spocosmioidis</taxon>
    </lineage>
</organism>
<comment type="subcellular location">
    <subcellularLocation>
        <location evidence="1">Virion</location>
    </subcellularLocation>
</comment>
<keyword evidence="9" id="KW-1015">Disulfide bond</keyword>
<sequence>MSMVPLLLVAIILILLFSIFYLIIYSEYNEQDFDNKLRVVTEYAKRTNAEHPLPAFIHYVSEVDSNFYVVRTIDTSNLNEVDTKLYDDRVETFNFIEQNFEQTAAPSVRVRAVTTNSREYEVRGDDGWIRMTCPPDERFDADSMTCVPIPPCDGKTPGMYGLTERLIDSLVLHHRVPRADVSDTDIHPTMYLRCLEGGSHVVEECPSNHLFNGVECELRDDCANRPDGFVLNLFPEQLNINEYMICENGENKVVSCPFGKIFDRRLLICVDAEPCSVHGADYTYITDDIGPTQFYKCLSNTEAELVTCVNRVFVNERYECAGDVRCSRFANGSGTQLMTYDDEILEFNYGVLICDNYNIVADVTCDWENQIDKLYNDKFTLNIHYPREVYNANTGQCQATTGSLLRLKSMGYGIENVPNDLDINFSTAFIGITSTSSLAVNTDRLNDDLVLYARNHNLLGWNYITGNSIDCFGDYLFDPFEGTRLNVCVDDELQETIEFTPDQYLVSVKMEIGSDADYDHACSRMLRSDFVNFDHFIAQISADILQSDACGELLTQIHDQYTTISTKYTTIHDKYNYESVKEPKYIEQYRANIQNSTNIQNINLDEKTRNENDNDEILIPIFDPFDKYDVIEPLFNPWSARDIMECHPDDPSCGVRPPPPPEPEPEPEPEPPTVTLTDKQLSYSCFYAVPTFKLSACNVVDDHIKESIRNLRENVNVDELCSNAAGLANIINAYAYMGNGMGCRSSYDFNSNLITVSPVRDGKEFTNLETQSNDDVKYNKWIHYRDGAIMACPEHALGPNFTCNLEEDRIYHLEDLQV</sequence>
<feature type="domain" description="Zinc finger C2HC baculovirus (BV)-type profile" evidence="13">
    <location>
        <begin position="146"/>
        <end position="194"/>
    </location>
</feature>
<dbReference type="Proteomes" id="UP001223634">
    <property type="component" value="Segment"/>
</dbReference>
<keyword evidence="3" id="KW-0479">Metal-binding</keyword>
<dbReference type="InterPro" id="IPR013682">
    <property type="entry name" value="BaculoV_Vp91_N"/>
</dbReference>
<dbReference type="GO" id="GO:0008061">
    <property type="term" value="F:chitin binding"/>
    <property type="evidence" value="ECO:0007669"/>
    <property type="project" value="UniProtKB-KW"/>
</dbReference>
<dbReference type="Pfam" id="PF01607">
    <property type="entry name" value="CBM_14"/>
    <property type="match status" value="1"/>
</dbReference>
<evidence type="ECO:0000256" key="9">
    <source>
        <dbReference type="ARBA" id="ARBA00023157"/>
    </source>
</evidence>
<dbReference type="SMART" id="SM00494">
    <property type="entry name" value="ChtBD2"/>
    <property type="match status" value="1"/>
</dbReference>
<keyword evidence="5" id="KW-0677">Repeat</keyword>
<keyword evidence="2" id="KW-0147">Chitin-binding</keyword>
<keyword evidence="8" id="KW-0946">Virion</keyword>
<evidence type="ECO:0000256" key="2">
    <source>
        <dbReference type="ARBA" id="ARBA00022669"/>
    </source>
</evidence>
<feature type="domain" description="Chitin-binding type-2" evidence="12">
    <location>
        <begin position="219"/>
        <end position="277"/>
    </location>
</feature>
<feature type="region of interest" description="Disordered" evidence="11">
    <location>
        <begin position="649"/>
        <end position="675"/>
    </location>
</feature>
<keyword evidence="7" id="KW-0862">Zinc</keyword>
<reference evidence="14 15" key="1">
    <citation type="submission" date="2019-01" db="EMBL/GenBank/DDBJ databases">
        <title>The Spodoptera cosmioides nucleopolyhedrovirus (SpcoNPV) is a novel virus isolated from the polyphagous black armyworm, Spodoptera cosmioides (Walker) (Lepidoptera: Noctuidae).</title>
        <authorList>
            <person name="Santos E.R."/>
            <person name="Oliveira L.B."/>
            <person name="Silva L.A."/>
            <person name="Sosa-Gomez D.R."/>
            <person name="Ribeiro B.M."/>
            <person name="Ardisson-Araujo D.M.P."/>
        </authorList>
    </citation>
    <scope>NUCLEOTIDE SEQUENCE [LARGE SCALE GENOMIC DNA]</scope>
    <source>
        <strain evidence="14">VPN72</strain>
    </source>
</reference>
<protein>
    <submittedName>
        <fullName evidence="14">VP91</fullName>
    </submittedName>
</protein>
<evidence type="ECO:0000259" key="13">
    <source>
        <dbReference type="PROSITE" id="PS51807"/>
    </source>
</evidence>
<dbReference type="InterPro" id="IPR002557">
    <property type="entry name" value="Chitin-bd_dom"/>
</dbReference>
<gene>
    <name evidence="14" type="primary">vp91</name>
</gene>
<dbReference type="PROSITE" id="PS51807">
    <property type="entry name" value="ZF_C2HC_BV"/>
    <property type="match status" value="1"/>
</dbReference>
<accession>A0A6B7KKW1</accession>
<evidence type="ECO:0000256" key="10">
    <source>
        <dbReference type="ARBA" id="ARBA00023180"/>
    </source>
</evidence>
<dbReference type="PROSITE" id="PS50940">
    <property type="entry name" value="CHIT_BIND_II"/>
    <property type="match status" value="1"/>
</dbReference>
<keyword evidence="15" id="KW-1185">Reference proteome</keyword>
<evidence type="ECO:0000256" key="6">
    <source>
        <dbReference type="ARBA" id="ARBA00022771"/>
    </source>
</evidence>
<evidence type="ECO:0000256" key="11">
    <source>
        <dbReference type="SAM" id="MobiDB-lite"/>
    </source>
</evidence>
<evidence type="ECO:0000259" key="12">
    <source>
        <dbReference type="PROSITE" id="PS50940"/>
    </source>
</evidence>
<dbReference type="GO" id="GO:0008270">
    <property type="term" value="F:zinc ion binding"/>
    <property type="evidence" value="ECO:0007669"/>
    <property type="project" value="UniProtKB-KW"/>
</dbReference>
<keyword evidence="6" id="KW-0863">Zinc-finger</keyword>
<dbReference type="InterPro" id="IPR036508">
    <property type="entry name" value="Chitin-bd_dom_sf"/>
</dbReference>
<evidence type="ECO:0000256" key="5">
    <source>
        <dbReference type="ARBA" id="ARBA00022737"/>
    </source>
</evidence>
<name>A0A6B7KKW1_9ABAC</name>
<dbReference type="Pfam" id="PF08475">
    <property type="entry name" value="Baculo_VP91_N"/>
    <property type="match status" value="1"/>
</dbReference>
<dbReference type="GO" id="GO:0005576">
    <property type="term" value="C:extracellular region"/>
    <property type="evidence" value="ECO:0007669"/>
    <property type="project" value="InterPro"/>
</dbReference>
<dbReference type="EMBL" id="MK419955">
    <property type="protein sequence ID" value="QEI03535.1"/>
    <property type="molecule type" value="Genomic_DNA"/>
</dbReference>
<proteinExistence type="predicted"/>
<keyword evidence="4" id="KW-0732">Signal</keyword>
<evidence type="ECO:0000256" key="4">
    <source>
        <dbReference type="ARBA" id="ARBA00022729"/>
    </source>
</evidence>
<evidence type="ECO:0000256" key="1">
    <source>
        <dbReference type="ARBA" id="ARBA00004328"/>
    </source>
</evidence>
<evidence type="ECO:0000256" key="8">
    <source>
        <dbReference type="ARBA" id="ARBA00022844"/>
    </source>
</evidence>
<evidence type="ECO:0000256" key="7">
    <source>
        <dbReference type="ARBA" id="ARBA00022833"/>
    </source>
</evidence>
<keyword evidence="10" id="KW-0325">Glycoprotein</keyword>